<dbReference type="PROSITE" id="PS50111">
    <property type="entry name" value="CHEMOTAXIS_TRANSDUC_2"/>
    <property type="match status" value="1"/>
</dbReference>
<dbReference type="AlphaFoldDB" id="A0A1S8LHS7"/>
<evidence type="ECO:0000313" key="4">
    <source>
        <dbReference type="Proteomes" id="UP000190951"/>
    </source>
</evidence>
<dbReference type="STRING" id="84029.CROST_07960"/>
<dbReference type="SMART" id="SM00283">
    <property type="entry name" value="MA"/>
    <property type="match status" value="1"/>
</dbReference>
<dbReference type="GO" id="GO:0006935">
    <property type="term" value="P:chemotaxis"/>
    <property type="evidence" value="ECO:0007669"/>
    <property type="project" value="InterPro"/>
</dbReference>
<dbReference type="InterPro" id="IPR025991">
    <property type="entry name" value="Chemoreceptor_zinc-bind_dom"/>
</dbReference>
<dbReference type="GO" id="GO:0004888">
    <property type="term" value="F:transmembrane signaling receptor activity"/>
    <property type="evidence" value="ECO:0007669"/>
    <property type="project" value="InterPro"/>
</dbReference>
<dbReference type="PANTHER" id="PTHR32089:SF112">
    <property type="entry name" value="LYSOZYME-LIKE PROTEIN-RELATED"/>
    <property type="match status" value="1"/>
</dbReference>
<dbReference type="Pfam" id="PF00015">
    <property type="entry name" value="MCPsignal"/>
    <property type="match status" value="1"/>
</dbReference>
<name>A0A1S8LHS7_9CLOT</name>
<reference evidence="3 4" key="1">
    <citation type="submission" date="2022-04" db="EMBL/GenBank/DDBJ databases">
        <title>Genome sequence of C. roseum typestrain.</title>
        <authorList>
            <person name="Poehlein A."/>
            <person name="Schoch T."/>
            <person name="Duerre P."/>
            <person name="Daniel R."/>
        </authorList>
    </citation>
    <scope>NUCLEOTIDE SEQUENCE [LARGE SCALE GENOMIC DNA]</scope>
    <source>
        <strain evidence="3 4">DSM 7320</strain>
    </source>
</reference>
<evidence type="ECO:0000256" key="1">
    <source>
        <dbReference type="ARBA" id="ARBA00023224"/>
    </source>
</evidence>
<protein>
    <submittedName>
        <fullName evidence="3">Uncharacterized protein</fullName>
    </submittedName>
</protein>
<dbReference type="Pfam" id="PF13682">
    <property type="entry name" value="CZB"/>
    <property type="match status" value="1"/>
</dbReference>
<dbReference type="EMBL" id="CP096983">
    <property type="protein sequence ID" value="URZ13583.1"/>
    <property type="molecule type" value="Genomic_DNA"/>
</dbReference>
<keyword evidence="4" id="KW-1185">Reference proteome</keyword>
<dbReference type="GO" id="GO:0016020">
    <property type="term" value="C:membrane"/>
    <property type="evidence" value="ECO:0007669"/>
    <property type="project" value="InterPro"/>
</dbReference>
<organism evidence="3 4">
    <name type="scientific">Clostridium felsineum</name>
    <dbReference type="NCBI Taxonomy" id="36839"/>
    <lineage>
        <taxon>Bacteria</taxon>
        <taxon>Bacillati</taxon>
        <taxon>Bacillota</taxon>
        <taxon>Clostridia</taxon>
        <taxon>Eubacteriales</taxon>
        <taxon>Clostridiaceae</taxon>
        <taxon>Clostridium</taxon>
    </lineage>
</organism>
<gene>
    <name evidence="3" type="ORF">CROST_043490</name>
</gene>
<accession>A0A1S8LHS7</accession>
<keyword evidence="1" id="KW-0807">Transducer</keyword>
<sequence length="456" mass="51351">MSIFNTKRGKGELEEKSDCIRCKDLINAIEKVLLGDYSCVKEEDIGNKQIVELWNKLLNNLVRENASMVLAMNEMLSTISKMDSVKLMVNSIDKETEALNSMVESSDNLNTSFEEVAAISEKVSQAVNETHKVSKVGIEDITNSINAVKRSFEEVKGIEKEMNTVKDKTNAINEVVSIVESIAEHTNLLALNAAIEAARAGEQGKGFSVVASEVTKLSENTKEAVTEIKKYIVELQNSTNSSVEKISQTSLQLDNGISLVDNALKSINNTDSAITSVNESISQVSANVKEETGDVLGFTKSIGEVFDEAKFLSENCKLTGKKVYGLSKSIDNIRKEIANKKCELEPKEKFNIYKTDHEFWRWRVYNVLLGYEDNSLENLGKYKSCRLGKWYYGEESKEYKNNEYFKRLEKVHSDFHKYGVEVLEDYRKGNIKSAENKLIKVDECLKEIENNLDKLS</sequence>
<dbReference type="KEGG" id="crw:CROST_043490"/>
<dbReference type="SUPFAM" id="SSF58104">
    <property type="entry name" value="Methyl-accepting chemotaxis protein (MCP) signaling domain"/>
    <property type="match status" value="1"/>
</dbReference>
<evidence type="ECO:0000313" key="3">
    <source>
        <dbReference type="EMBL" id="URZ13583.1"/>
    </source>
</evidence>
<proteinExistence type="inferred from homology"/>
<dbReference type="PANTHER" id="PTHR32089">
    <property type="entry name" value="METHYL-ACCEPTING CHEMOTAXIS PROTEIN MCPB"/>
    <property type="match status" value="1"/>
</dbReference>
<dbReference type="RefSeq" id="WP_077832897.1">
    <property type="nucleotide sequence ID" value="NZ_CP096983.1"/>
</dbReference>
<dbReference type="InterPro" id="IPR004090">
    <property type="entry name" value="Chemotax_Me-accpt_rcpt"/>
</dbReference>
<comment type="similarity">
    <text evidence="2">Belongs to the methyl-accepting chemotaxis (MCP) protein family.</text>
</comment>
<dbReference type="InterPro" id="IPR004089">
    <property type="entry name" value="MCPsignal_dom"/>
</dbReference>
<dbReference type="Gene3D" id="1.20.120.30">
    <property type="entry name" value="Aspartate receptor, ligand-binding domain"/>
    <property type="match status" value="1"/>
</dbReference>
<dbReference type="Gene3D" id="1.10.287.950">
    <property type="entry name" value="Methyl-accepting chemotaxis protein"/>
    <property type="match status" value="1"/>
</dbReference>
<dbReference type="PRINTS" id="PR00260">
    <property type="entry name" value="CHEMTRNSDUCR"/>
</dbReference>
<dbReference type="GO" id="GO:0007165">
    <property type="term" value="P:signal transduction"/>
    <property type="evidence" value="ECO:0007669"/>
    <property type="project" value="UniProtKB-KW"/>
</dbReference>
<dbReference type="Proteomes" id="UP000190951">
    <property type="component" value="Chromosome"/>
</dbReference>
<evidence type="ECO:0000256" key="2">
    <source>
        <dbReference type="ARBA" id="ARBA00029447"/>
    </source>
</evidence>